<evidence type="ECO:0000313" key="4">
    <source>
        <dbReference type="Proteomes" id="UP000371041"/>
    </source>
</evidence>
<feature type="domain" description="DUF4097" evidence="2">
    <location>
        <begin position="1"/>
        <end position="89"/>
    </location>
</feature>
<sequence>MESGSGSISGRDLRAEGLRAVTGSGEVALSLLETGDVDARTSSGDVELVVPDGGYRVDSETGSGEENVRITQDPKAPRTLTLSTGSGEVSVTPR</sequence>
<dbReference type="KEGG" id="sace:GIY23_21915"/>
<dbReference type="AlphaFoldDB" id="A0A5Q3QBR2"/>
<protein>
    <recommendedName>
        <fullName evidence="2">DUF4097 domain-containing protein</fullName>
    </recommendedName>
</protein>
<gene>
    <name evidence="3" type="ORF">GIY23_21915</name>
</gene>
<dbReference type="InterPro" id="IPR025164">
    <property type="entry name" value="Toastrack_DUF4097"/>
</dbReference>
<accession>A0A5Q3QBR2</accession>
<evidence type="ECO:0000259" key="2">
    <source>
        <dbReference type="Pfam" id="PF13349"/>
    </source>
</evidence>
<dbReference type="Pfam" id="PF13349">
    <property type="entry name" value="DUF4097"/>
    <property type="match status" value="1"/>
</dbReference>
<reference evidence="4" key="1">
    <citation type="submission" date="2019-11" db="EMBL/GenBank/DDBJ databases">
        <title>The complete genome sequence of Saccharopolyspora sp. E2A.</title>
        <authorList>
            <person name="Zhang G."/>
        </authorList>
    </citation>
    <scope>NUCLEOTIDE SEQUENCE [LARGE SCALE GENOMIC DNA]</scope>
    <source>
        <strain evidence="4">E2A</strain>
    </source>
</reference>
<dbReference type="Proteomes" id="UP000371041">
    <property type="component" value="Chromosome"/>
</dbReference>
<name>A0A5Q3QBR2_9PSEU</name>
<organism evidence="3 4">
    <name type="scientific">Allosaccharopolyspora coralli</name>
    <dbReference type="NCBI Taxonomy" id="2665642"/>
    <lineage>
        <taxon>Bacteria</taxon>
        <taxon>Bacillati</taxon>
        <taxon>Actinomycetota</taxon>
        <taxon>Actinomycetes</taxon>
        <taxon>Pseudonocardiales</taxon>
        <taxon>Pseudonocardiaceae</taxon>
        <taxon>Allosaccharopolyspora</taxon>
    </lineage>
</organism>
<feature type="compositionally biased region" description="Polar residues" evidence="1">
    <location>
        <begin position="80"/>
        <end position="94"/>
    </location>
</feature>
<evidence type="ECO:0000256" key="1">
    <source>
        <dbReference type="SAM" id="MobiDB-lite"/>
    </source>
</evidence>
<keyword evidence="4" id="KW-1185">Reference proteome</keyword>
<feature type="region of interest" description="Disordered" evidence="1">
    <location>
        <begin position="46"/>
        <end position="94"/>
    </location>
</feature>
<dbReference type="RefSeq" id="WP_154078381.1">
    <property type="nucleotide sequence ID" value="NZ_CP045929.1"/>
</dbReference>
<dbReference type="EMBL" id="CP045929">
    <property type="protein sequence ID" value="QGK71813.1"/>
    <property type="molecule type" value="Genomic_DNA"/>
</dbReference>
<proteinExistence type="predicted"/>
<evidence type="ECO:0000313" key="3">
    <source>
        <dbReference type="EMBL" id="QGK71813.1"/>
    </source>
</evidence>